<reference evidence="8 9" key="2">
    <citation type="journal article" date="2017" name="Int. J. Syst. Evol. Microbiol.">
        <title>Gordonia phthalatica sp. nov., a di-n-butyl phthalate-degrading bacterium isolated from activated sludge.</title>
        <authorList>
            <person name="Jin D."/>
            <person name="Kong X."/>
            <person name="Jia M."/>
            <person name="Yu X."/>
            <person name="Wang X."/>
            <person name="Zhuang X."/>
            <person name="Deng Y."/>
            <person name="Bai Z."/>
        </authorList>
    </citation>
    <scope>NUCLEOTIDE SEQUENCE [LARGE SCALE GENOMIC DNA]</scope>
    <source>
        <strain evidence="8 9">QH-11</strain>
    </source>
</reference>
<protein>
    <submittedName>
        <fullName evidence="8">ATP-binding protein</fullName>
    </submittedName>
</protein>
<feature type="transmembrane region" description="Helical" evidence="5">
    <location>
        <begin position="168"/>
        <end position="185"/>
    </location>
</feature>
<dbReference type="Proteomes" id="UP000063789">
    <property type="component" value="Chromosome"/>
</dbReference>
<dbReference type="Gene3D" id="3.30.565.10">
    <property type="entry name" value="Histidine kinase-like ATPase, C-terminal domain"/>
    <property type="match status" value="1"/>
</dbReference>
<evidence type="ECO:0000259" key="7">
    <source>
        <dbReference type="Pfam" id="PF19354"/>
    </source>
</evidence>
<keyword evidence="2" id="KW-0418">Kinase</keyword>
<dbReference type="PANTHER" id="PTHR24421:SF61">
    <property type="entry name" value="OXYGEN SENSOR HISTIDINE KINASE NREB"/>
    <property type="match status" value="1"/>
</dbReference>
<keyword evidence="8" id="KW-0547">Nucleotide-binding</keyword>
<dbReference type="SUPFAM" id="SSF55874">
    <property type="entry name" value="ATPase domain of HSP90 chaperone/DNA topoisomerase II/histidine kinase"/>
    <property type="match status" value="1"/>
</dbReference>
<dbReference type="EMBL" id="CP011853">
    <property type="protein sequence ID" value="ALG86145.1"/>
    <property type="molecule type" value="Genomic_DNA"/>
</dbReference>
<evidence type="ECO:0000313" key="8">
    <source>
        <dbReference type="EMBL" id="ALG86145.1"/>
    </source>
</evidence>
<dbReference type="PATRIC" id="fig|1136941.3.peg.3817"/>
<dbReference type="KEGG" id="goq:ACH46_18660"/>
<evidence type="ECO:0000256" key="4">
    <source>
        <dbReference type="SAM" id="MobiDB-lite"/>
    </source>
</evidence>
<dbReference type="OrthoDB" id="5181554at2"/>
<evidence type="ECO:0000313" key="9">
    <source>
        <dbReference type="Proteomes" id="UP000063789"/>
    </source>
</evidence>
<keyword evidence="5" id="KW-1133">Transmembrane helix</keyword>
<feature type="region of interest" description="Disordered" evidence="4">
    <location>
        <begin position="380"/>
        <end position="399"/>
    </location>
</feature>
<keyword evidence="5" id="KW-0472">Membrane</keyword>
<keyword evidence="3" id="KW-0902">Two-component regulatory system</keyword>
<accession>A0A0N9MU72</accession>
<dbReference type="AlphaFoldDB" id="A0A0N9MU72"/>
<dbReference type="GO" id="GO:0016301">
    <property type="term" value="F:kinase activity"/>
    <property type="evidence" value="ECO:0007669"/>
    <property type="project" value="UniProtKB-KW"/>
</dbReference>
<dbReference type="InterPro" id="IPR003594">
    <property type="entry name" value="HATPase_dom"/>
</dbReference>
<evidence type="ECO:0000259" key="6">
    <source>
        <dbReference type="Pfam" id="PF02518"/>
    </source>
</evidence>
<feature type="domain" description="Histidine kinase/HSP90-like ATPase" evidence="6">
    <location>
        <begin position="300"/>
        <end position="393"/>
    </location>
</feature>
<evidence type="ECO:0000256" key="2">
    <source>
        <dbReference type="ARBA" id="ARBA00022777"/>
    </source>
</evidence>
<evidence type="ECO:0000256" key="1">
    <source>
        <dbReference type="ARBA" id="ARBA00022679"/>
    </source>
</evidence>
<evidence type="ECO:0000256" key="5">
    <source>
        <dbReference type="SAM" id="Phobius"/>
    </source>
</evidence>
<feature type="domain" description="DUF5931" evidence="7">
    <location>
        <begin position="29"/>
        <end position="188"/>
    </location>
</feature>
<dbReference type="Pfam" id="PF19354">
    <property type="entry name" value="DUF5931"/>
    <property type="match status" value="1"/>
</dbReference>
<keyword evidence="9" id="KW-1185">Reference proteome</keyword>
<dbReference type="PANTHER" id="PTHR24421">
    <property type="entry name" value="NITRATE/NITRITE SENSOR PROTEIN NARX-RELATED"/>
    <property type="match status" value="1"/>
</dbReference>
<keyword evidence="1" id="KW-0808">Transferase</keyword>
<keyword evidence="5" id="KW-0812">Transmembrane</keyword>
<organism evidence="8 9">
    <name type="scientific">Gordonia phthalatica</name>
    <dbReference type="NCBI Taxonomy" id="1136941"/>
    <lineage>
        <taxon>Bacteria</taxon>
        <taxon>Bacillati</taxon>
        <taxon>Actinomycetota</taxon>
        <taxon>Actinomycetes</taxon>
        <taxon>Mycobacteriales</taxon>
        <taxon>Gordoniaceae</taxon>
        <taxon>Gordonia</taxon>
    </lineage>
</organism>
<dbReference type="RefSeq" id="WP_062394251.1">
    <property type="nucleotide sequence ID" value="NZ_CP011853.1"/>
</dbReference>
<keyword evidence="8" id="KW-0067">ATP-binding</keyword>
<name>A0A0N9MU72_9ACTN</name>
<reference evidence="9" key="1">
    <citation type="submission" date="2015-06" db="EMBL/GenBank/DDBJ databases">
        <title>Complete genome sequence and metabolic analysis of phthalate degradation pathway in Gordonia sp. QH-11.</title>
        <authorList>
            <person name="Jin D."/>
            <person name="Kong X."/>
            <person name="Bai Z."/>
        </authorList>
    </citation>
    <scope>NUCLEOTIDE SEQUENCE [LARGE SCALE GENOMIC DNA]</scope>
    <source>
        <strain evidence="9">QH-11</strain>
    </source>
</reference>
<dbReference type="GO" id="GO:0000160">
    <property type="term" value="P:phosphorelay signal transduction system"/>
    <property type="evidence" value="ECO:0007669"/>
    <property type="project" value="UniProtKB-KW"/>
</dbReference>
<feature type="transmembrane region" description="Helical" evidence="5">
    <location>
        <begin position="60"/>
        <end position="81"/>
    </location>
</feature>
<dbReference type="InterPro" id="IPR045975">
    <property type="entry name" value="DUF5931"/>
</dbReference>
<gene>
    <name evidence="8" type="ORF">ACH46_18660</name>
</gene>
<feature type="transmembrane region" description="Helical" evidence="5">
    <location>
        <begin position="88"/>
        <end position="109"/>
    </location>
</feature>
<feature type="transmembrane region" description="Helical" evidence="5">
    <location>
        <begin position="36"/>
        <end position="54"/>
    </location>
</feature>
<dbReference type="InterPro" id="IPR050482">
    <property type="entry name" value="Sensor_HK_TwoCompSys"/>
</dbReference>
<dbReference type="STRING" id="1136941.ACH46_18660"/>
<dbReference type="GO" id="GO:0005524">
    <property type="term" value="F:ATP binding"/>
    <property type="evidence" value="ECO:0007669"/>
    <property type="project" value="UniProtKB-KW"/>
</dbReference>
<proteinExistence type="predicted"/>
<sequence length="399" mass="42846">MSRPPRTAALPADPAALWRGLDDDDPVGPLWRATQIFRLVSFVYALGFVVAVNGDLEHPAVAWILFAVLVLANIWWATGYLAGFGRRWWFVATEVIVSMAMMLSTEFVASRDWIADNQTWPTTLWMTNAALSAALIGGARWGLVGAVAISVANYYVKGEIMMNFGRNATAILLIAASMAVGMGASRARLMHARLTSAIQLAARAAERERLAREVHDGVLQVLALISRRGREIGGPTTELADLAAEQERVLRHLIADAPPTISDAAARDLGPALRALSDERIQVSTPGEAVLLDAAVVREILAAVGNILDNVARHAGPAARTFVLLEDLDDEVVVSIRDDGVGIEPGRLESAVSEGRMGISRSIIGRIEELGGTARLESAPGAGTEWELTVPVDRTEDQP</sequence>
<evidence type="ECO:0000256" key="3">
    <source>
        <dbReference type="ARBA" id="ARBA00023012"/>
    </source>
</evidence>
<dbReference type="InterPro" id="IPR036890">
    <property type="entry name" value="HATPase_C_sf"/>
</dbReference>
<feature type="transmembrane region" description="Helical" evidence="5">
    <location>
        <begin position="129"/>
        <end position="156"/>
    </location>
</feature>
<dbReference type="NCBIfam" id="NF047322">
    <property type="entry name" value="HK_morpho_MacS"/>
    <property type="match status" value="1"/>
</dbReference>
<dbReference type="Pfam" id="PF02518">
    <property type="entry name" value="HATPase_c"/>
    <property type="match status" value="1"/>
</dbReference>